<dbReference type="AlphaFoldDB" id="A0A7D4UMJ2"/>
<protein>
    <recommendedName>
        <fullName evidence="2">ParB-related ThiF-related cassette protein E domain-containing protein</fullName>
    </recommendedName>
</protein>
<dbReference type="Proteomes" id="UP000505355">
    <property type="component" value="Chromosome"/>
</dbReference>
<feature type="compositionally biased region" description="Basic and acidic residues" evidence="1">
    <location>
        <begin position="92"/>
        <end position="103"/>
    </location>
</feature>
<feature type="region of interest" description="Disordered" evidence="1">
    <location>
        <begin position="92"/>
        <end position="136"/>
    </location>
</feature>
<accession>A0A7D4UMJ2</accession>
<keyword evidence="4" id="KW-1185">Reference proteome</keyword>
<dbReference type="KEGG" id="mmab:HQ865_25380"/>
<dbReference type="RefSeq" id="WP_173417587.1">
    <property type="nucleotide sequence ID" value="NZ_CP054139.1"/>
</dbReference>
<reference evidence="3 4" key="1">
    <citation type="submission" date="2020-05" db="EMBL/GenBank/DDBJ databases">
        <title>Mucilaginibacter mali sp. nov.</title>
        <authorList>
            <person name="Kim H.S."/>
            <person name="Lee K.C."/>
            <person name="Suh M.K."/>
            <person name="Kim J.-S."/>
            <person name="Han K.-I."/>
            <person name="Eom M.K."/>
            <person name="Shin Y.K."/>
            <person name="Lee J.-S."/>
        </authorList>
    </citation>
    <scope>NUCLEOTIDE SEQUENCE [LARGE SCALE GENOMIC DNA]</scope>
    <source>
        <strain evidence="3 4">G2-14</strain>
    </source>
</reference>
<evidence type="ECO:0000256" key="1">
    <source>
        <dbReference type="SAM" id="MobiDB-lite"/>
    </source>
</evidence>
<feature type="compositionally biased region" description="Acidic residues" evidence="1">
    <location>
        <begin position="110"/>
        <end position="120"/>
    </location>
</feature>
<proteinExistence type="predicted"/>
<gene>
    <name evidence="3" type="ORF">HQ865_25380</name>
</gene>
<evidence type="ECO:0000259" key="2">
    <source>
        <dbReference type="Pfam" id="PF19556"/>
    </source>
</evidence>
<evidence type="ECO:0000313" key="3">
    <source>
        <dbReference type="EMBL" id="QKJ32942.1"/>
    </source>
</evidence>
<dbReference type="InterPro" id="IPR022273">
    <property type="entry name" value="PRTRC_protein-E"/>
</dbReference>
<name>A0A7D4UMJ2_9SPHI</name>
<dbReference type="EMBL" id="CP054139">
    <property type="protein sequence ID" value="QKJ32942.1"/>
    <property type="molecule type" value="Genomic_DNA"/>
</dbReference>
<sequence length="198" mass="22089">MKTNFFEQIAGLQINGNLLLNIHHDDKGLFTVSAVIKKPSLSAVNTIPPMLWNGTGAELDEIFFTQFAPPAKATIGLINNLETYQKELDKAKKNGKNDKDKAGKTAVATEPEDDKDDEPDLFSAPADDTEAKAEKKRLFDEAMDKSKELAKQMKYTEALAQLPDPADYPDKAELIESRRKEIEAGKEIYDKLANQFKD</sequence>
<evidence type="ECO:0000313" key="4">
    <source>
        <dbReference type="Proteomes" id="UP000505355"/>
    </source>
</evidence>
<organism evidence="3 4">
    <name type="scientific">Mucilaginibacter mali</name>
    <dbReference type="NCBI Taxonomy" id="2740462"/>
    <lineage>
        <taxon>Bacteria</taxon>
        <taxon>Pseudomonadati</taxon>
        <taxon>Bacteroidota</taxon>
        <taxon>Sphingobacteriia</taxon>
        <taxon>Sphingobacteriales</taxon>
        <taxon>Sphingobacteriaceae</taxon>
        <taxon>Mucilaginibacter</taxon>
    </lineage>
</organism>
<feature type="domain" description="ParB-related ThiF-related cassette protein E" evidence="2">
    <location>
        <begin position="1"/>
        <end position="192"/>
    </location>
</feature>
<dbReference type="Pfam" id="PF19556">
    <property type="entry name" value="PRTRC_E"/>
    <property type="match status" value="1"/>
</dbReference>